<dbReference type="AlphaFoldDB" id="A0A6B8RRA1"/>
<dbReference type="PANTHER" id="PTHR48111:SF1">
    <property type="entry name" value="TWO-COMPONENT RESPONSE REGULATOR ORR33"/>
    <property type="match status" value="1"/>
</dbReference>
<dbReference type="CDD" id="cd17574">
    <property type="entry name" value="REC_OmpR"/>
    <property type="match status" value="1"/>
</dbReference>
<dbReference type="SUPFAM" id="SSF52172">
    <property type="entry name" value="CheY-like"/>
    <property type="match status" value="1"/>
</dbReference>
<evidence type="ECO:0000256" key="4">
    <source>
        <dbReference type="ARBA" id="ARBA00023015"/>
    </source>
</evidence>
<dbReference type="KEGG" id="ppsc:EHS13_25905"/>
<feature type="modified residue" description="4-aspartylphosphate" evidence="7">
    <location>
        <position position="53"/>
    </location>
</feature>
<evidence type="ECO:0000259" key="9">
    <source>
        <dbReference type="PROSITE" id="PS50110"/>
    </source>
</evidence>
<accession>A0A6B8RRA1</accession>
<dbReference type="RefSeq" id="WP_155703170.1">
    <property type="nucleotide sequence ID" value="NZ_CP034235.1"/>
</dbReference>
<dbReference type="Pfam" id="PF00072">
    <property type="entry name" value="Response_reg"/>
    <property type="match status" value="1"/>
</dbReference>
<name>A0A6B8RRA1_9BACL</name>
<sequence length="231" mass="26566">MATTILTVDDDVHLQEMLQLFLIAEGFNVNQAFNGEQCLSYLAAEKPDLILLDIQMPDIDGITLCREIRTLYNRPILFLTGNTQQEDMVNSFQAGGDDFITKPYNHIELIARIHSHLRWGKLLVETKETVNKLSFPGLVIDLDHLTVIANEQPVTLAAKELHLLLTLAQNPKRVYHPRQLYDLIWNDIASYSSDLIKVHIHKLRKKIEMNPNKPRYIQTVKGFGYKFEIES</sequence>
<feature type="domain" description="Response regulatory" evidence="9">
    <location>
        <begin position="4"/>
        <end position="117"/>
    </location>
</feature>
<keyword evidence="4" id="KW-0805">Transcription regulation</keyword>
<gene>
    <name evidence="11" type="ORF">EHS13_25905</name>
</gene>
<dbReference type="GO" id="GO:0032993">
    <property type="term" value="C:protein-DNA complex"/>
    <property type="evidence" value="ECO:0007669"/>
    <property type="project" value="TreeGrafter"/>
</dbReference>
<evidence type="ECO:0000256" key="8">
    <source>
        <dbReference type="PROSITE-ProRule" id="PRU01091"/>
    </source>
</evidence>
<evidence type="ECO:0000256" key="6">
    <source>
        <dbReference type="ARBA" id="ARBA00023163"/>
    </source>
</evidence>
<dbReference type="InterPro" id="IPR011006">
    <property type="entry name" value="CheY-like_superfamily"/>
</dbReference>
<dbReference type="EMBL" id="CP034235">
    <property type="protein sequence ID" value="QGQ98075.1"/>
    <property type="molecule type" value="Genomic_DNA"/>
</dbReference>
<dbReference type="InterPro" id="IPR039420">
    <property type="entry name" value="WalR-like"/>
</dbReference>
<dbReference type="InterPro" id="IPR001867">
    <property type="entry name" value="OmpR/PhoB-type_DNA-bd"/>
</dbReference>
<evidence type="ECO:0000313" key="11">
    <source>
        <dbReference type="EMBL" id="QGQ98075.1"/>
    </source>
</evidence>
<dbReference type="SMART" id="SM00862">
    <property type="entry name" value="Trans_reg_C"/>
    <property type="match status" value="1"/>
</dbReference>
<protein>
    <submittedName>
        <fullName evidence="11">DNA-binding response regulator</fullName>
    </submittedName>
</protein>
<dbReference type="Gene3D" id="1.10.10.10">
    <property type="entry name" value="Winged helix-like DNA-binding domain superfamily/Winged helix DNA-binding domain"/>
    <property type="match status" value="1"/>
</dbReference>
<keyword evidence="5 8" id="KW-0238">DNA-binding</keyword>
<evidence type="ECO:0000256" key="1">
    <source>
        <dbReference type="ARBA" id="ARBA00004496"/>
    </source>
</evidence>
<evidence type="ECO:0000256" key="3">
    <source>
        <dbReference type="ARBA" id="ARBA00023012"/>
    </source>
</evidence>
<dbReference type="InterPro" id="IPR001789">
    <property type="entry name" value="Sig_transdc_resp-reg_receiver"/>
</dbReference>
<feature type="DNA-binding region" description="OmpR/PhoB-type" evidence="8">
    <location>
        <begin position="130"/>
        <end position="229"/>
    </location>
</feature>
<evidence type="ECO:0000256" key="2">
    <source>
        <dbReference type="ARBA" id="ARBA00022553"/>
    </source>
</evidence>
<dbReference type="PROSITE" id="PS50110">
    <property type="entry name" value="RESPONSE_REGULATORY"/>
    <property type="match status" value="1"/>
</dbReference>
<keyword evidence="2 7" id="KW-0597">Phosphoprotein</keyword>
<dbReference type="InterPro" id="IPR036388">
    <property type="entry name" value="WH-like_DNA-bd_sf"/>
</dbReference>
<evidence type="ECO:0000256" key="5">
    <source>
        <dbReference type="ARBA" id="ARBA00023125"/>
    </source>
</evidence>
<evidence type="ECO:0000313" key="12">
    <source>
        <dbReference type="Proteomes" id="UP000426246"/>
    </source>
</evidence>
<dbReference type="PROSITE" id="PS51755">
    <property type="entry name" value="OMPR_PHOB"/>
    <property type="match status" value="1"/>
</dbReference>
<dbReference type="Gene3D" id="3.40.50.2300">
    <property type="match status" value="1"/>
</dbReference>
<reference evidence="12" key="1">
    <citation type="submission" date="2018-11" db="EMBL/GenBank/DDBJ databases">
        <title>Complete genome sequence of Paenibacillus sp. ML311-T8.</title>
        <authorList>
            <person name="Nam Y.-D."/>
            <person name="Kang J."/>
            <person name="Chung W.-H."/>
            <person name="Park Y.S."/>
        </authorList>
    </citation>
    <scope>NUCLEOTIDE SEQUENCE [LARGE SCALE GENOMIC DNA]</scope>
    <source>
        <strain evidence="12">ML311-T8</strain>
    </source>
</reference>
<comment type="subcellular location">
    <subcellularLocation>
        <location evidence="1">Cytoplasm</location>
    </subcellularLocation>
</comment>
<keyword evidence="3" id="KW-0902">Two-component regulatory system</keyword>
<dbReference type="PANTHER" id="PTHR48111">
    <property type="entry name" value="REGULATOR OF RPOS"/>
    <property type="match status" value="1"/>
</dbReference>
<dbReference type="GO" id="GO:0000976">
    <property type="term" value="F:transcription cis-regulatory region binding"/>
    <property type="evidence" value="ECO:0007669"/>
    <property type="project" value="TreeGrafter"/>
</dbReference>
<dbReference type="GO" id="GO:0005829">
    <property type="term" value="C:cytosol"/>
    <property type="evidence" value="ECO:0007669"/>
    <property type="project" value="TreeGrafter"/>
</dbReference>
<keyword evidence="6" id="KW-0804">Transcription</keyword>
<proteinExistence type="predicted"/>
<dbReference type="SMART" id="SM00448">
    <property type="entry name" value="REC"/>
    <property type="match status" value="1"/>
</dbReference>
<dbReference type="CDD" id="cd00383">
    <property type="entry name" value="trans_reg_C"/>
    <property type="match status" value="1"/>
</dbReference>
<dbReference type="Pfam" id="PF00486">
    <property type="entry name" value="Trans_reg_C"/>
    <property type="match status" value="1"/>
</dbReference>
<dbReference type="FunFam" id="1.10.10.10:FF:000018">
    <property type="entry name" value="DNA-binding response regulator ResD"/>
    <property type="match status" value="1"/>
</dbReference>
<evidence type="ECO:0000259" key="10">
    <source>
        <dbReference type="PROSITE" id="PS51755"/>
    </source>
</evidence>
<dbReference type="GO" id="GO:0000156">
    <property type="term" value="F:phosphorelay response regulator activity"/>
    <property type="evidence" value="ECO:0007669"/>
    <property type="project" value="TreeGrafter"/>
</dbReference>
<dbReference type="GO" id="GO:0006355">
    <property type="term" value="P:regulation of DNA-templated transcription"/>
    <property type="evidence" value="ECO:0007669"/>
    <property type="project" value="InterPro"/>
</dbReference>
<evidence type="ECO:0000256" key="7">
    <source>
        <dbReference type="PROSITE-ProRule" id="PRU00169"/>
    </source>
</evidence>
<dbReference type="OrthoDB" id="9790442at2"/>
<keyword evidence="12" id="KW-1185">Reference proteome</keyword>
<organism evidence="11 12">
    <name type="scientific">Paenibacillus psychroresistens</name>
    <dbReference type="NCBI Taxonomy" id="1778678"/>
    <lineage>
        <taxon>Bacteria</taxon>
        <taxon>Bacillati</taxon>
        <taxon>Bacillota</taxon>
        <taxon>Bacilli</taxon>
        <taxon>Bacillales</taxon>
        <taxon>Paenibacillaceae</taxon>
        <taxon>Paenibacillus</taxon>
    </lineage>
</organism>
<feature type="domain" description="OmpR/PhoB-type" evidence="10">
    <location>
        <begin position="130"/>
        <end position="229"/>
    </location>
</feature>
<dbReference type="Proteomes" id="UP000426246">
    <property type="component" value="Chromosome"/>
</dbReference>